<reference evidence="1 2" key="1">
    <citation type="submission" date="2023-07" db="EMBL/GenBank/DDBJ databases">
        <title>Sorghum-associated microbial communities from plants grown in Nebraska, USA.</title>
        <authorList>
            <person name="Schachtman D."/>
        </authorList>
    </citation>
    <scope>NUCLEOTIDE SEQUENCE [LARGE SCALE GENOMIC DNA]</scope>
    <source>
        <strain evidence="1 2">BE143</strain>
    </source>
</reference>
<comment type="caution">
    <text evidence="1">The sequence shown here is derived from an EMBL/GenBank/DDBJ whole genome shotgun (WGS) entry which is preliminary data.</text>
</comment>
<dbReference type="EMBL" id="JAVDUG010000003">
    <property type="protein sequence ID" value="MDR6778673.1"/>
    <property type="molecule type" value="Genomic_DNA"/>
</dbReference>
<name>A0ABU1QGD6_9BACL</name>
<accession>A0ABU1QGD6</accession>
<dbReference type="Proteomes" id="UP001266807">
    <property type="component" value="Unassembled WGS sequence"/>
</dbReference>
<organism evidence="1 2">
    <name type="scientific">Paenibacillus peoriae</name>
    <dbReference type="NCBI Taxonomy" id="59893"/>
    <lineage>
        <taxon>Bacteria</taxon>
        <taxon>Bacillati</taxon>
        <taxon>Bacillota</taxon>
        <taxon>Bacilli</taxon>
        <taxon>Bacillales</taxon>
        <taxon>Paenibacillaceae</taxon>
        <taxon>Paenibacillus</taxon>
    </lineage>
</organism>
<evidence type="ECO:0000313" key="2">
    <source>
        <dbReference type="Proteomes" id="UP001266807"/>
    </source>
</evidence>
<protein>
    <submittedName>
        <fullName evidence="1">Uncharacterized protein</fullName>
    </submittedName>
</protein>
<keyword evidence="2" id="KW-1185">Reference proteome</keyword>
<evidence type="ECO:0000313" key="1">
    <source>
        <dbReference type="EMBL" id="MDR6778673.1"/>
    </source>
</evidence>
<proteinExistence type="predicted"/>
<sequence length="37" mass="4018">MKWKEPTFGATPMLKALATANAHRKAKAFDLVAEGLC</sequence>
<gene>
    <name evidence="1" type="ORF">J2W98_002950</name>
</gene>